<dbReference type="OMA" id="METSIFV"/>
<dbReference type="InParanoid" id="G0NA01"/>
<dbReference type="PANTHER" id="PTHR21516:SF4">
    <property type="entry name" value="AAA_LID_7 DOMAIN-CONTAINING PROTEIN-RELATED"/>
    <property type="match status" value="1"/>
</dbReference>
<dbReference type="PANTHER" id="PTHR21516">
    <property type="entry name" value="AAA_LID_7 DOMAIN-CONTAINING PROTEIN-RELATED-RELATED"/>
    <property type="match status" value="1"/>
</dbReference>
<evidence type="ECO:0000313" key="1">
    <source>
        <dbReference type="EMBL" id="EGT56000.1"/>
    </source>
</evidence>
<gene>
    <name evidence="1" type="ORF">CAEBREN_01946</name>
</gene>
<dbReference type="OrthoDB" id="5896209at2759"/>
<reference evidence="2" key="1">
    <citation type="submission" date="2011-07" db="EMBL/GenBank/DDBJ databases">
        <authorList>
            <consortium name="Caenorhabditis brenneri Sequencing and Analysis Consortium"/>
            <person name="Wilson R.K."/>
        </authorList>
    </citation>
    <scope>NUCLEOTIDE SEQUENCE [LARGE SCALE GENOMIC DNA]</scope>
    <source>
        <strain evidence="2">PB2801</strain>
    </source>
</reference>
<sequence>MNSEQRAFFVGRRCFQTNGTPILHLFCLSPQRNQDHQVLEKELSESGIKLGDFMKATLTPQNRLTNYEIIDYPFAVHVKGNFATMKFATAKATRDEKGILVFQTKDFGPVQSLKQDIPLGFYDIVIKAVDSTTNYNITLCAEPLATARSPIGAVNYEVPKHKIFPKNVNPTNRSELPILLVPSMNSNIPRPTSTNSYDYISSTDSMKADYVELRNCVSFEKELSLGELISALPVVNSSAPPTPKPRTITPVPMTGNQSKLKPILKVPPTKPTAVPMPTVKTMKAFVHSVLDHQNKKRMHFLWICDIKQDSVLKFPITPLQIGHFFEGVFKQQGTGSWECIQYLKPINRLIKGYLVEGKMELTAKVWDYQVKSEGMKYPIATAHHLGTVVSSLSFLEDTDTNQN</sequence>
<dbReference type="FunCoup" id="G0NA01">
    <property type="interactions" value="393"/>
</dbReference>
<dbReference type="InterPro" id="IPR004987">
    <property type="entry name" value="DUF272"/>
</dbReference>
<accession>G0NA01</accession>
<keyword evidence="2" id="KW-1185">Reference proteome</keyword>
<dbReference type="AlphaFoldDB" id="G0NA01"/>
<dbReference type="HOGENOM" id="CLU_053760_1_0_1"/>
<dbReference type="EMBL" id="GL379853">
    <property type="protein sequence ID" value="EGT56000.1"/>
    <property type="molecule type" value="Genomic_DNA"/>
</dbReference>
<dbReference type="Pfam" id="PF03312">
    <property type="entry name" value="DUF272"/>
    <property type="match status" value="1"/>
</dbReference>
<dbReference type="eggNOG" id="ENOG502TGY6">
    <property type="taxonomic scope" value="Eukaryota"/>
</dbReference>
<proteinExistence type="predicted"/>
<name>G0NA01_CAEBE</name>
<protein>
    <submittedName>
        <fullName evidence="1">Uncharacterized protein</fullName>
    </submittedName>
</protein>
<dbReference type="Proteomes" id="UP000008068">
    <property type="component" value="Unassembled WGS sequence"/>
</dbReference>
<organism evidence="2">
    <name type="scientific">Caenorhabditis brenneri</name>
    <name type="common">Nematode worm</name>
    <dbReference type="NCBI Taxonomy" id="135651"/>
    <lineage>
        <taxon>Eukaryota</taxon>
        <taxon>Metazoa</taxon>
        <taxon>Ecdysozoa</taxon>
        <taxon>Nematoda</taxon>
        <taxon>Chromadorea</taxon>
        <taxon>Rhabditida</taxon>
        <taxon>Rhabditina</taxon>
        <taxon>Rhabditomorpha</taxon>
        <taxon>Rhabditoidea</taxon>
        <taxon>Rhabditidae</taxon>
        <taxon>Peloderinae</taxon>
        <taxon>Caenorhabditis</taxon>
    </lineage>
</organism>
<evidence type="ECO:0000313" key="2">
    <source>
        <dbReference type="Proteomes" id="UP000008068"/>
    </source>
</evidence>